<dbReference type="Pfam" id="PF00892">
    <property type="entry name" value="EamA"/>
    <property type="match status" value="2"/>
</dbReference>
<feature type="domain" description="EamA" evidence="6">
    <location>
        <begin position="142"/>
        <end position="279"/>
    </location>
</feature>
<feature type="domain" description="EamA" evidence="6">
    <location>
        <begin position="6"/>
        <end position="129"/>
    </location>
</feature>
<accession>A0ABT3H1C1</accession>
<feature type="transmembrane region" description="Helical" evidence="5">
    <location>
        <begin position="85"/>
        <end position="107"/>
    </location>
</feature>
<feature type="transmembrane region" description="Helical" evidence="5">
    <location>
        <begin position="171"/>
        <end position="192"/>
    </location>
</feature>
<dbReference type="Gene3D" id="1.10.3730.20">
    <property type="match status" value="1"/>
</dbReference>
<proteinExistence type="predicted"/>
<comment type="subcellular location">
    <subcellularLocation>
        <location evidence="1">Membrane</location>
        <topology evidence="1">Multi-pass membrane protein</topology>
    </subcellularLocation>
</comment>
<dbReference type="InterPro" id="IPR000620">
    <property type="entry name" value="EamA_dom"/>
</dbReference>
<dbReference type="SUPFAM" id="SSF103481">
    <property type="entry name" value="Multidrug resistance efflux transporter EmrE"/>
    <property type="match status" value="2"/>
</dbReference>
<organism evidence="7 8">
    <name type="scientific">Pararhodobacter zhoushanensis</name>
    <dbReference type="NCBI Taxonomy" id="2479545"/>
    <lineage>
        <taxon>Bacteria</taxon>
        <taxon>Pseudomonadati</taxon>
        <taxon>Pseudomonadota</taxon>
        <taxon>Alphaproteobacteria</taxon>
        <taxon>Rhodobacterales</taxon>
        <taxon>Paracoccaceae</taxon>
        <taxon>Pararhodobacter</taxon>
    </lineage>
</organism>
<dbReference type="EMBL" id="JAPDFL010000001">
    <property type="protein sequence ID" value="MCW1933589.1"/>
    <property type="molecule type" value="Genomic_DNA"/>
</dbReference>
<feature type="transmembrane region" description="Helical" evidence="5">
    <location>
        <begin position="204"/>
        <end position="228"/>
    </location>
</feature>
<dbReference type="RefSeq" id="WP_264506480.1">
    <property type="nucleotide sequence ID" value="NZ_JAPDFL010000001.1"/>
</dbReference>
<feature type="transmembrane region" description="Helical" evidence="5">
    <location>
        <begin position="33"/>
        <end position="53"/>
    </location>
</feature>
<dbReference type="Proteomes" id="UP001208938">
    <property type="component" value="Unassembled WGS sequence"/>
</dbReference>
<evidence type="ECO:0000256" key="3">
    <source>
        <dbReference type="ARBA" id="ARBA00022989"/>
    </source>
</evidence>
<dbReference type="PANTHER" id="PTHR32322">
    <property type="entry name" value="INNER MEMBRANE TRANSPORTER"/>
    <property type="match status" value="1"/>
</dbReference>
<keyword evidence="3 5" id="KW-1133">Transmembrane helix</keyword>
<evidence type="ECO:0000256" key="1">
    <source>
        <dbReference type="ARBA" id="ARBA00004141"/>
    </source>
</evidence>
<feature type="transmembrane region" description="Helical" evidence="5">
    <location>
        <begin position="240"/>
        <end position="257"/>
    </location>
</feature>
<dbReference type="PANTHER" id="PTHR32322:SF9">
    <property type="entry name" value="AMINO-ACID METABOLITE EFFLUX PUMP-RELATED"/>
    <property type="match status" value="1"/>
</dbReference>
<dbReference type="InterPro" id="IPR037185">
    <property type="entry name" value="EmrE-like"/>
</dbReference>
<reference evidence="7 8" key="1">
    <citation type="submission" date="2022-10" db="EMBL/GenBank/DDBJ databases">
        <title>Pararhodobacter sp. nov., isolated from marine algae.</title>
        <authorList>
            <person name="Choi B.J."/>
            <person name="Kim J.M."/>
            <person name="Lee J.K."/>
            <person name="Choi D.G."/>
            <person name="Jeon C.O."/>
        </authorList>
    </citation>
    <scope>NUCLEOTIDE SEQUENCE [LARGE SCALE GENOMIC DNA]</scope>
    <source>
        <strain evidence="7 8">ZQ420</strain>
    </source>
</reference>
<dbReference type="InterPro" id="IPR050638">
    <property type="entry name" value="AA-Vitamin_Transporters"/>
</dbReference>
<evidence type="ECO:0000256" key="2">
    <source>
        <dbReference type="ARBA" id="ARBA00022692"/>
    </source>
</evidence>
<sequence>MHRKDIALALLLSLVLGAGWVLGKTATDSFPPIFTAALRFCIAGLAICALTRWPRAPFRAIFIASTCAISLPYSLSYIGLSRLDVSTTVMLVQLEAPLLLILSALWLGESPSRAAWAGIALTLAGVALVAGPPGAAGQGAAVGLVVLSMLIWAVGQILVRKLGLGGQGNGFALLGAMSLVAAPQLLLASLVLEAPVPAATAAPVLAWAQLGYLGLAMTAFGVGSWYALIMRHPIHRVAPYLLLVPVWSLLGGVLLLGETLSPLTVIGGGLILAGAALATRGV</sequence>
<protein>
    <submittedName>
        <fullName evidence="7">DMT family transporter</fullName>
    </submittedName>
</protein>
<keyword evidence="4 5" id="KW-0472">Membrane</keyword>
<keyword evidence="8" id="KW-1185">Reference proteome</keyword>
<gene>
    <name evidence="7" type="ORF">OKW52_15325</name>
</gene>
<feature type="transmembrane region" description="Helical" evidence="5">
    <location>
        <begin position="60"/>
        <end position="79"/>
    </location>
</feature>
<name>A0ABT3H1C1_9RHOB</name>
<evidence type="ECO:0000313" key="8">
    <source>
        <dbReference type="Proteomes" id="UP001208938"/>
    </source>
</evidence>
<evidence type="ECO:0000256" key="4">
    <source>
        <dbReference type="ARBA" id="ARBA00023136"/>
    </source>
</evidence>
<feature type="transmembrane region" description="Helical" evidence="5">
    <location>
        <begin position="263"/>
        <end position="279"/>
    </location>
</feature>
<feature type="transmembrane region" description="Helical" evidence="5">
    <location>
        <begin position="140"/>
        <end position="159"/>
    </location>
</feature>
<feature type="transmembrane region" description="Helical" evidence="5">
    <location>
        <begin position="114"/>
        <end position="134"/>
    </location>
</feature>
<evidence type="ECO:0000256" key="5">
    <source>
        <dbReference type="SAM" id="Phobius"/>
    </source>
</evidence>
<evidence type="ECO:0000313" key="7">
    <source>
        <dbReference type="EMBL" id="MCW1933589.1"/>
    </source>
</evidence>
<keyword evidence="2 5" id="KW-0812">Transmembrane</keyword>
<evidence type="ECO:0000259" key="6">
    <source>
        <dbReference type="Pfam" id="PF00892"/>
    </source>
</evidence>
<comment type="caution">
    <text evidence="7">The sequence shown here is derived from an EMBL/GenBank/DDBJ whole genome shotgun (WGS) entry which is preliminary data.</text>
</comment>